<keyword evidence="1" id="KW-0472">Membrane</keyword>
<keyword evidence="1" id="KW-1133">Transmembrane helix</keyword>
<protein>
    <submittedName>
        <fullName evidence="2">Uncharacterized protein</fullName>
    </submittedName>
</protein>
<gene>
    <name evidence="2" type="ORF">APR42_16240</name>
</gene>
<keyword evidence="3" id="KW-1185">Reference proteome</keyword>
<comment type="caution">
    <text evidence="2">The sequence shown here is derived from an EMBL/GenBank/DDBJ whole genome shotgun (WGS) entry which is preliminary data.</text>
</comment>
<dbReference type="STRING" id="270918.APR42_16240"/>
<name>A0A0Q9ZBK8_9FLAO</name>
<sequence length="74" mass="8157">MSTPMLSLMEITKFTKIPIVLMLHRQKTAGIWDITRTATVLLGKPKKYIINPMVAIIAVGLAILVNSKLGNLPK</sequence>
<keyword evidence="1" id="KW-0812">Transmembrane</keyword>
<dbReference type="EMBL" id="LKTP01000008">
    <property type="protein sequence ID" value="KRG29561.1"/>
    <property type="molecule type" value="Genomic_DNA"/>
</dbReference>
<evidence type="ECO:0000256" key="1">
    <source>
        <dbReference type="SAM" id="Phobius"/>
    </source>
</evidence>
<reference evidence="2" key="1">
    <citation type="submission" date="2015-10" db="EMBL/GenBank/DDBJ databases">
        <title>Draft genome sequence of Salegentibacter mishustinae KCTC 12263.</title>
        <authorList>
            <person name="Lin W."/>
            <person name="Zheng Q."/>
        </authorList>
    </citation>
    <scope>NUCLEOTIDE SEQUENCE [LARGE SCALE GENOMIC DNA]</scope>
    <source>
        <strain evidence="2">KCTC 12263</strain>
    </source>
</reference>
<evidence type="ECO:0000313" key="2">
    <source>
        <dbReference type="EMBL" id="KRG29561.1"/>
    </source>
</evidence>
<proteinExistence type="predicted"/>
<organism evidence="2 3">
    <name type="scientific">Salegentibacter mishustinae</name>
    <dbReference type="NCBI Taxonomy" id="270918"/>
    <lineage>
        <taxon>Bacteria</taxon>
        <taxon>Pseudomonadati</taxon>
        <taxon>Bacteroidota</taxon>
        <taxon>Flavobacteriia</taxon>
        <taxon>Flavobacteriales</taxon>
        <taxon>Flavobacteriaceae</taxon>
        <taxon>Salegentibacter</taxon>
    </lineage>
</organism>
<evidence type="ECO:0000313" key="3">
    <source>
        <dbReference type="Proteomes" id="UP000051643"/>
    </source>
</evidence>
<dbReference type="AlphaFoldDB" id="A0A0Q9ZBK8"/>
<feature type="transmembrane region" description="Helical" evidence="1">
    <location>
        <begin position="48"/>
        <end position="65"/>
    </location>
</feature>
<dbReference type="Proteomes" id="UP000051643">
    <property type="component" value="Unassembled WGS sequence"/>
</dbReference>
<accession>A0A0Q9ZBK8</accession>